<dbReference type="PANTHER" id="PTHR35041:SF3">
    <property type="entry name" value="FORMYLMETHIONINE DEFORMYLASE-LIKE PROTEIN"/>
    <property type="match status" value="1"/>
</dbReference>
<proteinExistence type="predicted"/>
<evidence type="ECO:0000313" key="3">
    <source>
        <dbReference type="EMBL" id="KAK4227466.1"/>
    </source>
</evidence>
<keyword evidence="4" id="KW-1185">Reference proteome</keyword>
<feature type="region of interest" description="Disordered" evidence="1">
    <location>
        <begin position="799"/>
        <end position="819"/>
    </location>
</feature>
<organism evidence="3 4">
    <name type="scientific">Podospora fimiseda</name>
    <dbReference type="NCBI Taxonomy" id="252190"/>
    <lineage>
        <taxon>Eukaryota</taxon>
        <taxon>Fungi</taxon>
        <taxon>Dikarya</taxon>
        <taxon>Ascomycota</taxon>
        <taxon>Pezizomycotina</taxon>
        <taxon>Sordariomycetes</taxon>
        <taxon>Sordariomycetidae</taxon>
        <taxon>Sordariales</taxon>
        <taxon>Podosporaceae</taxon>
        <taxon>Podospora</taxon>
    </lineage>
</organism>
<keyword evidence="2" id="KW-0812">Transmembrane</keyword>
<protein>
    <recommendedName>
        <fullName evidence="5">Formylmethionine deformylase-like protein</fullName>
    </recommendedName>
</protein>
<keyword evidence="2" id="KW-0472">Membrane</keyword>
<name>A0AAN7BPQ8_9PEZI</name>
<keyword evidence="2" id="KW-1133">Transmembrane helix</keyword>
<evidence type="ECO:0000256" key="2">
    <source>
        <dbReference type="SAM" id="Phobius"/>
    </source>
</evidence>
<feature type="region of interest" description="Disordered" evidence="1">
    <location>
        <begin position="1"/>
        <end position="37"/>
    </location>
</feature>
<dbReference type="EMBL" id="MU865331">
    <property type="protein sequence ID" value="KAK4227466.1"/>
    <property type="molecule type" value="Genomic_DNA"/>
</dbReference>
<dbReference type="Proteomes" id="UP001301958">
    <property type="component" value="Unassembled WGS sequence"/>
</dbReference>
<dbReference type="PANTHER" id="PTHR35041">
    <property type="entry name" value="MEDIATOR OF RNA POLYMERASE II TRANSCRIPTION SUBUNIT 1"/>
    <property type="match status" value="1"/>
</dbReference>
<accession>A0AAN7BPQ8</accession>
<feature type="transmembrane region" description="Helical" evidence="2">
    <location>
        <begin position="238"/>
        <end position="260"/>
    </location>
</feature>
<reference evidence="3" key="2">
    <citation type="submission" date="2023-05" db="EMBL/GenBank/DDBJ databases">
        <authorList>
            <consortium name="Lawrence Berkeley National Laboratory"/>
            <person name="Steindorff A."/>
            <person name="Hensen N."/>
            <person name="Bonometti L."/>
            <person name="Westerberg I."/>
            <person name="Brannstrom I.O."/>
            <person name="Guillou S."/>
            <person name="Cros-Aarteil S."/>
            <person name="Calhoun S."/>
            <person name="Haridas S."/>
            <person name="Kuo A."/>
            <person name="Mondo S."/>
            <person name="Pangilinan J."/>
            <person name="Riley R."/>
            <person name="Labutti K."/>
            <person name="Andreopoulos B."/>
            <person name="Lipzen A."/>
            <person name="Chen C."/>
            <person name="Yanf M."/>
            <person name="Daum C."/>
            <person name="Ng V."/>
            <person name="Clum A."/>
            <person name="Ohm R."/>
            <person name="Martin F."/>
            <person name="Silar P."/>
            <person name="Natvig D."/>
            <person name="Lalanne C."/>
            <person name="Gautier V."/>
            <person name="Ament-Velasquez S.L."/>
            <person name="Kruys A."/>
            <person name="Hutchinson M.I."/>
            <person name="Powell A.J."/>
            <person name="Barry K."/>
            <person name="Miller A.N."/>
            <person name="Grigoriev I.V."/>
            <person name="Debuchy R."/>
            <person name="Gladieux P."/>
            <person name="Thoren M.H."/>
            <person name="Johannesson H."/>
        </authorList>
    </citation>
    <scope>NUCLEOTIDE SEQUENCE</scope>
    <source>
        <strain evidence="3">CBS 990.96</strain>
    </source>
</reference>
<feature type="compositionally biased region" description="Low complexity" evidence="1">
    <location>
        <begin position="1"/>
        <end position="16"/>
    </location>
</feature>
<sequence length="819" mass="91604">MDPPYQDRQGQQQNQQPYHEEERHDAPAPAPLRPSRVTFFQPTVVDRDDSHSISSVGLGIAHASLSPGYRPVHSRDHSPPAQKSEYQARDYAYSMSSTPDTPEFYHGSQYGTQGAAPEYSQRISTSRPGSRWGWLNAPWVMYALFGAGVVFAAGHHIFYASLDGKPADDQIKMMRFGGLLSYAAKASLVAAVLFGYKQQVWLTVRRKQLRLKTIDSIFSASQDLTALFNWEFIKNAKISIFLVLVSWLFPLTVILTPSSLTVAQITQTKNDTCHSVRTLNFELEKQKNWRLPDRLYHYPGQSLSMWNCSMKASWAELGPYNDTFFDYWDQPSPAAELITERSAAAGDVVARSNVAHDICGDGWNCTYTISYQAAGYKCGELARGLNIDDAALDRQGAPFNSTDLIPNTHGRNLSYIAETKLGDYAEKQHFAIDREGGWLDPEKYNPFPKNYGVFQHEPVLWIGYSALTKPNEPPPETEKSPTYAEGYEPVIFRCELWITDYEVEFNHTFSGQDIKIVKRTPIRPLIDTQFDSSKKNTNATWGSAENTVAGPESNFIYPLDADGTASTMRIVAAYHSLAKLFRKTIHGEIQFVNPTTRSNIYRTNLMDTRFHIVSQDLQQQIERFFDNFTLSILSNPQLMVVTWAADPFNRSGRLDSSPETIASTPLYPCVKSRTINAYAYVSRDLWIAYAVAIFLAIACVSLGTSALAQNNFHVRDLKVSSIVAATRAPCLDELPWKSSKWGEVPWEIKQTTLGYGIIRDVGPNGTPAFGGGSTSSLGNGKTYYGFAPPGVLERTRAATFGPGTPKPKNSPFSFKTWEH</sequence>
<dbReference type="AlphaFoldDB" id="A0AAN7BPQ8"/>
<evidence type="ECO:0000256" key="1">
    <source>
        <dbReference type="SAM" id="MobiDB-lite"/>
    </source>
</evidence>
<feature type="transmembrane region" description="Helical" evidence="2">
    <location>
        <begin position="139"/>
        <end position="159"/>
    </location>
</feature>
<reference evidence="3" key="1">
    <citation type="journal article" date="2023" name="Mol. Phylogenet. Evol.">
        <title>Genome-scale phylogeny and comparative genomics of the fungal order Sordariales.</title>
        <authorList>
            <person name="Hensen N."/>
            <person name="Bonometti L."/>
            <person name="Westerberg I."/>
            <person name="Brannstrom I.O."/>
            <person name="Guillou S."/>
            <person name="Cros-Aarteil S."/>
            <person name="Calhoun S."/>
            <person name="Haridas S."/>
            <person name="Kuo A."/>
            <person name="Mondo S."/>
            <person name="Pangilinan J."/>
            <person name="Riley R."/>
            <person name="LaButti K."/>
            <person name="Andreopoulos B."/>
            <person name="Lipzen A."/>
            <person name="Chen C."/>
            <person name="Yan M."/>
            <person name="Daum C."/>
            <person name="Ng V."/>
            <person name="Clum A."/>
            <person name="Steindorff A."/>
            <person name="Ohm R.A."/>
            <person name="Martin F."/>
            <person name="Silar P."/>
            <person name="Natvig D.O."/>
            <person name="Lalanne C."/>
            <person name="Gautier V."/>
            <person name="Ament-Velasquez S.L."/>
            <person name="Kruys A."/>
            <person name="Hutchinson M.I."/>
            <person name="Powell A.J."/>
            <person name="Barry K."/>
            <person name="Miller A.N."/>
            <person name="Grigoriev I.V."/>
            <person name="Debuchy R."/>
            <person name="Gladieux P."/>
            <person name="Hiltunen Thoren M."/>
            <person name="Johannesson H."/>
        </authorList>
    </citation>
    <scope>NUCLEOTIDE SEQUENCE</scope>
    <source>
        <strain evidence="3">CBS 990.96</strain>
    </source>
</reference>
<gene>
    <name evidence="3" type="ORF">QBC38DRAFT_364198</name>
</gene>
<evidence type="ECO:0000313" key="4">
    <source>
        <dbReference type="Proteomes" id="UP001301958"/>
    </source>
</evidence>
<comment type="caution">
    <text evidence="3">The sequence shown here is derived from an EMBL/GenBank/DDBJ whole genome shotgun (WGS) entry which is preliminary data.</text>
</comment>
<feature type="transmembrane region" description="Helical" evidence="2">
    <location>
        <begin position="179"/>
        <end position="196"/>
    </location>
</feature>
<feature type="transmembrane region" description="Helical" evidence="2">
    <location>
        <begin position="686"/>
        <end position="708"/>
    </location>
</feature>
<evidence type="ECO:0008006" key="5">
    <source>
        <dbReference type="Google" id="ProtNLM"/>
    </source>
</evidence>